<dbReference type="Proteomes" id="UP000095287">
    <property type="component" value="Unplaced"/>
</dbReference>
<feature type="region of interest" description="Disordered" evidence="1">
    <location>
        <begin position="97"/>
        <end position="122"/>
    </location>
</feature>
<dbReference type="PROSITE" id="PS50053">
    <property type="entry name" value="UBIQUITIN_2"/>
    <property type="match status" value="1"/>
</dbReference>
<reference evidence="4" key="1">
    <citation type="submission" date="2016-11" db="UniProtKB">
        <authorList>
            <consortium name="WormBaseParasite"/>
        </authorList>
    </citation>
    <scope>IDENTIFICATION</scope>
</reference>
<feature type="domain" description="Ubiquitin-like" evidence="2">
    <location>
        <begin position="4"/>
        <end position="75"/>
    </location>
</feature>
<dbReference type="PANTHER" id="PTHR13248:SF4">
    <property type="entry name" value="ELONGIN B"/>
    <property type="match status" value="1"/>
</dbReference>
<evidence type="ECO:0000259" key="2">
    <source>
        <dbReference type="PROSITE" id="PS50053"/>
    </source>
</evidence>
<evidence type="ECO:0000313" key="3">
    <source>
        <dbReference type="Proteomes" id="UP000095287"/>
    </source>
</evidence>
<name>A0A1I7YRH7_9BILA</name>
<dbReference type="GO" id="GO:0030891">
    <property type="term" value="C:VCB complex"/>
    <property type="evidence" value="ECO:0007669"/>
    <property type="project" value="InterPro"/>
</dbReference>
<dbReference type="InterPro" id="IPR029071">
    <property type="entry name" value="Ubiquitin-like_domsf"/>
</dbReference>
<sequence length="122" mass="13389">MAQNEVYLEVVRRKAHLFISLPESSNILEVKKTVCGILKVPVEDQLLKFRKNTQDEWRDLENTQTLSECNIHSGSATAQSPAQIALVVQSEDAAIDIEPLSSPPPIPDAMRPEAAQPAADAN</sequence>
<dbReference type="AlphaFoldDB" id="A0A1I7YRH7"/>
<organism evidence="3 4">
    <name type="scientific">Steinernema glaseri</name>
    <dbReference type="NCBI Taxonomy" id="37863"/>
    <lineage>
        <taxon>Eukaryota</taxon>
        <taxon>Metazoa</taxon>
        <taxon>Ecdysozoa</taxon>
        <taxon>Nematoda</taxon>
        <taxon>Chromadorea</taxon>
        <taxon>Rhabditida</taxon>
        <taxon>Tylenchina</taxon>
        <taxon>Panagrolaimomorpha</taxon>
        <taxon>Strongyloidoidea</taxon>
        <taxon>Steinernematidae</taxon>
        <taxon>Steinernema</taxon>
    </lineage>
</organism>
<dbReference type="InterPro" id="IPR000626">
    <property type="entry name" value="Ubiquitin-like_dom"/>
</dbReference>
<evidence type="ECO:0000256" key="1">
    <source>
        <dbReference type="SAM" id="MobiDB-lite"/>
    </source>
</evidence>
<dbReference type="WBParaSite" id="L893_g18744.t1">
    <property type="protein sequence ID" value="L893_g18744.t1"/>
    <property type="gene ID" value="L893_g18744"/>
</dbReference>
<dbReference type="PANTHER" id="PTHR13248">
    <property type="entry name" value="TRANSCRIPTION ELONGATION FACTOR B POLYPEPTIDE 2"/>
    <property type="match status" value="1"/>
</dbReference>
<dbReference type="InterPro" id="IPR039049">
    <property type="entry name" value="ELOB"/>
</dbReference>
<evidence type="ECO:0000313" key="4">
    <source>
        <dbReference type="WBParaSite" id="L893_g18744.t1"/>
    </source>
</evidence>
<dbReference type="GO" id="GO:0006368">
    <property type="term" value="P:transcription elongation by RNA polymerase II"/>
    <property type="evidence" value="ECO:0007669"/>
    <property type="project" value="InterPro"/>
</dbReference>
<dbReference type="Gene3D" id="3.10.20.90">
    <property type="entry name" value="Phosphatidylinositol 3-kinase Catalytic Subunit, Chain A, domain 1"/>
    <property type="match status" value="1"/>
</dbReference>
<protein>
    <submittedName>
        <fullName evidence="4">Ubiquitin-like domain-containing protein</fullName>
    </submittedName>
</protein>
<accession>A0A1I7YRH7</accession>
<dbReference type="GO" id="GO:0070449">
    <property type="term" value="C:elongin complex"/>
    <property type="evidence" value="ECO:0007669"/>
    <property type="project" value="InterPro"/>
</dbReference>
<proteinExistence type="predicted"/>
<keyword evidence="3" id="KW-1185">Reference proteome</keyword>
<dbReference type="SUPFAM" id="SSF54236">
    <property type="entry name" value="Ubiquitin-like"/>
    <property type="match status" value="1"/>
</dbReference>